<evidence type="ECO:0000256" key="1">
    <source>
        <dbReference type="SAM" id="SignalP"/>
    </source>
</evidence>
<dbReference type="EMBL" id="JAPHNL010000001">
    <property type="protein sequence ID" value="MCX3058191.1"/>
    <property type="molecule type" value="Genomic_DNA"/>
</dbReference>
<keyword evidence="4" id="KW-1185">Reference proteome</keyword>
<sequence length="383" mass="40692">MAVRTARIGWVGLAAAAALTGVCITPPAVADGGPAHTRTQQAMDAAVRDGVPGVTGQADDGYSVWAGTAGVGNLTTGQPRSVADRYRIGSETKTFVATVLLQMEAEGKLDLDDTVDRWLPGVVQGNGNDGSRITVRQLLDHTSGLFDYVTDPAFLKEHFTGEFLKHRYDTYTPGQLVGIAMRHAPLFAPGAGWNYSNTDYVVAGMIIEKVSGHSYEDEIERRIIGPLGLYATSVPRTDSSMPVLSSRAYSKLSLQPQPTDPVHDVTELNPSEAGSAGAMISDSADLDRFFSALLAGRLLPAAQLKEMKTTVPISGAPFSGYGLGLMKFDLSCGTTVWGHAGDIQGSSSDAVTTADGRHSFAFDFNGDWAGNRWAVVEAEYCPK</sequence>
<reference evidence="3" key="1">
    <citation type="submission" date="2022-10" db="EMBL/GenBank/DDBJ databases">
        <title>Streptomyces beihaiensis sp. nov., a chitin degrading actinobacterium, isolated from shrimp pond soil.</title>
        <authorList>
            <person name="Xie J."/>
            <person name="Shen N."/>
        </authorList>
    </citation>
    <scope>NUCLEOTIDE SEQUENCE</scope>
    <source>
        <strain evidence="3">GXMU-J5</strain>
    </source>
</reference>
<dbReference type="Proteomes" id="UP001163064">
    <property type="component" value="Unassembled WGS sequence"/>
</dbReference>
<organism evidence="3 4">
    <name type="scientific">Streptomyces beihaiensis</name>
    <dbReference type="NCBI Taxonomy" id="2984495"/>
    <lineage>
        <taxon>Bacteria</taxon>
        <taxon>Bacillati</taxon>
        <taxon>Actinomycetota</taxon>
        <taxon>Actinomycetes</taxon>
        <taxon>Kitasatosporales</taxon>
        <taxon>Streptomycetaceae</taxon>
        <taxon>Streptomyces</taxon>
    </lineage>
</organism>
<dbReference type="PANTHER" id="PTHR46825:SF7">
    <property type="entry name" value="D-ALANYL-D-ALANINE CARBOXYPEPTIDASE"/>
    <property type="match status" value="1"/>
</dbReference>
<dbReference type="PANTHER" id="PTHR46825">
    <property type="entry name" value="D-ALANYL-D-ALANINE-CARBOXYPEPTIDASE/ENDOPEPTIDASE AMPH"/>
    <property type="match status" value="1"/>
</dbReference>
<protein>
    <submittedName>
        <fullName evidence="3">Beta-lactamase family protein</fullName>
    </submittedName>
</protein>
<dbReference type="InterPro" id="IPR012338">
    <property type="entry name" value="Beta-lactam/transpept-like"/>
</dbReference>
<dbReference type="InterPro" id="IPR050491">
    <property type="entry name" value="AmpC-like"/>
</dbReference>
<dbReference type="Pfam" id="PF00144">
    <property type="entry name" value="Beta-lactamase"/>
    <property type="match status" value="1"/>
</dbReference>
<evidence type="ECO:0000313" key="3">
    <source>
        <dbReference type="EMBL" id="MCX3058191.1"/>
    </source>
</evidence>
<dbReference type="Gene3D" id="3.40.710.10">
    <property type="entry name" value="DD-peptidase/beta-lactamase superfamily"/>
    <property type="match status" value="1"/>
</dbReference>
<keyword evidence="1" id="KW-0732">Signal</keyword>
<feature type="signal peptide" evidence="1">
    <location>
        <begin position="1"/>
        <end position="30"/>
    </location>
</feature>
<proteinExistence type="predicted"/>
<feature type="domain" description="Beta-lactamase-related" evidence="2">
    <location>
        <begin position="49"/>
        <end position="347"/>
    </location>
</feature>
<dbReference type="InterPro" id="IPR001466">
    <property type="entry name" value="Beta-lactam-related"/>
</dbReference>
<dbReference type="RefSeq" id="WP_266595005.1">
    <property type="nucleotide sequence ID" value="NZ_JAPHNL010000001.1"/>
</dbReference>
<accession>A0ABT3TME6</accession>
<evidence type="ECO:0000313" key="4">
    <source>
        <dbReference type="Proteomes" id="UP001163064"/>
    </source>
</evidence>
<dbReference type="SUPFAM" id="SSF56601">
    <property type="entry name" value="beta-lactamase/transpeptidase-like"/>
    <property type="match status" value="1"/>
</dbReference>
<feature type="chain" id="PRO_5047060012" evidence="1">
    <location>
        <begin position="31"/>
        <end position="383"/>
    </location>
</feature>
<comment type="caution">
    <text evidence="3">The sequence shown here is derived from an EMBL/GenBank/DDBJ whole genome shotgun (WGS) entry which is preliminary data.</text>
</comment>
<name>A0ABT3TME6_9ACTN</name>
<evidence type="ECO:0000259" key="2">
    <source>
        <dbReference type="Pfam" id="PF00144"/>
    </source>
</evidence>
<gene>
    <name evidence="3" type="ORF">OFY01_00055</name>
</gene>